<evidence type="ECO:0000256" key="3">
    <source>
        <dbReference type="ARBA" id="ARBA00022679"/>
    </source>
</evidence>
<keyword evidence="2 5" id="KW-0328">Glycosyltransferase</keyword>
<dbReference type="EC" id="2.4.1.-" evidence="5"/>
<dbReference type="GO" id="GO:0016757">
    <property type="term" value="F:glycosyltransferase activity"/>
    <property type="evidence" value="ECO:0007669"/>
    <property type="project" value="UniProtKB-KW"/>
</dbReference>
<gene>
    <name evidence="5" type="ORF">J2W36_003842</name>
</gene>
<dbReference type="Gene3D" id="3.90.550.10">
    <property type="entry name" value="Spore Coat Polysaccharide Biosynthesis Protein SpsA, Chain A"/>
    <property type="match status" value="1"/>
</dbReference>
<accession>A0ABT9SB44</accession>
<dbReference type="CDD" id="cd02526">
    <property type="entry name" value="GT2_RfbF_like"/>
    <property type="match status" value="1"/>
</dbReference>
<dbReference type="InterPro" id="IPR001173">
    <property type="entry name" value="Glyco_trans_2-like"/>
</dbReference>
<protein>
    <submittedName>
        <fullName evidence="5">Rhamnosyltransferase</fullName>
        <ecNumber evidence="5">2.4.1.-</ecNumber>
    </submittedName>
</protein>
<evidence type="ECO:0000259" key="4">
    <source>
        <dbReference type="Pfam" id="PF00535"/>
    </source>
</evidence>
<proteinExistence type="inferred from homology"/>
<evidence type="ECO:0000256" key="2">
    <source>
        <dbReference type="ARBA" id="ARBA00022676"/>
    </source>
</evidence>
<name>A0ABT9SB44_9BURK</name>
<dbReference type="SUPFAM" id="SSF53448">
    <property type="entry name" value="Nucleotide-diphospho-sugar transferases"/>
    <property type="match status" value="1"/>
</dbReference>
<reference evidence="5 6" key="1">
    <citation type="submission" date="2023-07" db="EMBL/GenBank/DDBJ databases">
        <title>Sorghum-associated microbial communities from plants grown in Nebraska, USA.</title>
        <authorList>
            <person name="Schachtman D."/>
        </authorList>
    </citation>
    <scope>NUCLEOTIDE SEQUENCE [LARGE SCALE GENOMIC DNA]</scope>
    <source>
        <strain evidence="5 6">DS1607</strain>
    </source>
</reference>
<feature type="domain" description="Glycosyltransferase 2-like" evidence="4">
    <location>
        <begin position="15"/>
        <end position="139"/>
    </location>
</feature>
<dbReference type="PANTHER" id="PTHR43179">
    <property type="entry name" value="RHAMNOSYLTRANSFERASE WBBL"/>
    <property type="match status" value="1"/>
</dbReference>
<dbReference type="Pfam" id="PF00535">
    <property type="entry name" value="Glycos_transf_2"/>
    <property type="match status" value="1"/>
</dbReference>
<dbReference type="InterPro" id="IPR029044">
    <property type="entry name" value="Nucleotide-diphossugar_trans"/>
</dbReference>
<evidence type="ECO:0000313" key="5">
    <source>
        <dbReference type="EMBL" id="MDP9901573.1"/>
    </source>
</evidence>
<dbReference type="EMBL" id="JAUSRO010000013">
    <property type="protein sequence ID" value="MDP9901573.1"/>
    <property type="molecule type" value="Genomic_DNA"/>
</dbReference>
<organism evidence="5 6">
    <name type="scientific">Variovorax ginsengisoli</name>
    <dbReference type="NCBI Taxonomy" id="363844"/>
    <lineage>
        <taxon>Bacteria</taxon>
        <taxon>Pseudomonadati</taxon>
        <taxon>Pseudomonadota</taxon>
        <taxon>Betaproteobacteria</taxon>
        <taxon>Burkholderiales</taxon>
        <taxon>Comamonadaceae</taxon>
        <taxon>Variovorax</taxon>
    </lineage>
</organism>
<sequence>MSPATPPHPAPDVCAVVITYRPQVDLLQQVIEGVQSQVGRLLVFDNGTQDEKLDAYFVQLQRTSEVVIERSPGNIGLAAAMNRAAEHARIHGFNHLLLLDQDSLPDPDMVATLKAALEQLQRSGPVAAVGPQFRDRRTGYIAPFIRVAFPSSQKLNGGPGQQVRCDFLISSGSLIPLESFDRVGPMDEGLFIDNVDLEWCFRARHRGFSLFGICDAQMRHSIGDALRPSRIVAGGIKIHSPVRLYYITRNRVLLYGRKETPAVWIAQDIPRLILKFFGTLLFLKPRAAYFRSMARGLRDALRGTTGPMGPS</sequence>
<evidence type="ECO:0000256" key="1">
    <source>
        <dbReference type="ARBA" id="ARBA00006739"/>
    </source>
</evidence>
<comment type="similarity">
    <text evidence="1">Belongs to the glycosyltransferase 2 family.</text>
</comment>
<comment type="caution">
    <text evidence="5">The sequence shown here is derived from an EMBL/GenBank/DDBJ whole genome shotgun (WGS) entry which is preliminary data.</text>
</comment>
<keyword evidence="6" id="KW-1185">Reference proteome</keyword>
<keyword evidence="3 5" id="KW-0808">Transferase</keyword>
<dbReference type="PANTHER" id="PTHR43179:SF12">
    <property type="entry name" value="GALACTOFURANOSYLTRANSFERASE GLFT2"/>
    <property type="match status" value="1"/>
</dbReference>
<dbReference type="RefSeq" id="WP_307691346.1">
    <property type="nucleotide sequence ID" value="NZ_JAUSRO010000013.1"/>
</dbReference>
<dbReference type="Proteomes" id="UP001226867">
    <property type="component" value="Unassembled WGS sequence"/>
</dbReference>
<evidence type="ECO:0000313" key="6">
    <source>
        <dbReference type="Proteomes" id="UP001226867"/>
    </source>
</evidence>